<feature type="domain" description="DUF6923" evidence="4">
    <location>
        <begin position="50"/>
        <end position="264"/>
    </location>
</feature>
<evidence type="ECO:0000259" key="2">
    <source>
        <dbReference type="Pfam" id="PF16130"/>
    </source>
</evidence>
<dbReference type="Proteomes" id="UP001203423">
    <property type="component" value="Unassembled WGS sequence"/>
</dbReference>
<evidence type="ECO:0000313" key="6">
    <source>
        <dbReference type="Proteomes" id="UP001203423"/>
    </source>
</evidence>
<evidence type="ECO:0000313" key="5">
    <source>
        <dbReference type="EMBL" id="MCL1125167.1"/>
    </source>
</evidence>
<dbReference type="Pfam" id="PF20009">
    <property type="entry name" value="GEVED"/>
    <property type="match status" value="1"/>
</dbReference>
<dbReference type="RefSeq" id="WP_248940464.1">
    <property type="nucleotide sequence ID" value="NZ_JAKIKS010000041.1"/>
</dbReference>
<dbReference type="InterPro" id="IPR032295">
    <property type="entry name" value="DUF4842"/>
</dbReference>
<dbReference type="InterPro" id="IPR031025">
    <property type="entry name" value="LruC_dom"/>
</dbReference>
<evidence type="ECO:0000259" key="4">
    <source>
        <dbReference type="Pfam" id="PF21959"/>
    </source>
</evidence>
<gene>
    <name evidence="5" type="ORF">L2764_11950</name>
</gene>
<evidence type="ECO:0000256" key="1">
    <source>
        <dbReference type="SAM" id="MobiDB-lite"/>
    </source>
</evidence>
<evidence type="ECO:0000259" key="3">
    <source>
        <dbReference type="Pfam" id="PF20009"/>
    </source>
</evidence>
<dbReference type="Pfam" id="PF21959">
    <property type="entry name" value="DUF6923"/>
    <property type="match status" value="1"/>
</dbReference>
<name>A0ABT0LBV7_9GAMM</name>
<feature type="region of interest" description="Disordered" evidence="1">
    <location>
        <begin position="313"/>
        <end position="336"/>
    </location>
</feature>
<organism evidence="5 6">
    <name type="scientific">Shewanella surugensis</name>
    <dbReference type="NCBI Taxonomy" id="212020"/>
    <lineage>
        <taxon>Bacteria</taxon>
        <taxon>Pseudomonadati</taxon>
        <taxon>Pseudomonadota</taxon>
        <taxon>Gammaproteobacteria</taxon>
        <taxon>Alteromonadales</taxon>
        <taxon>Shewanellaceae</taxon>
        <taxon>Shewanella</taxon>
    </lineage>
</organism>
<sequence>MLSLRHISFTFIIGIIFSFSAHGAPFEECPTKAFIIQKPSSIPKMFGVDLGTGSYTTLSSDMGSGAAFNGVGFSKHDSYIYGWDYSSGTLGKVGDDYQVVALDISKDGPSASAGNFYVGDVALHANVWYGYRKNKGLFKIPLDGDEPYEMTLVAGSQSNANYNITDFAFHPHNGYLYTVTNGSTAKLLKIDRTSGAAENLGTLLTTEGSFTFGAQFFDVNGHLYISNNSNGYIYKVTNLDSEPSVSGIFAYGPSSTSNDGARCALAGVPVGDAVDFGDAPDSYGSNITNNGARHAIVSGIQLGALIDNEGDAYASPLSDDASDNSDDEDGISMPTGFESGEETILIADVVGDEGYLNAWIDWNQDGVFGPDEQIIASELMNEGDNNITIQVPFWAEAGDTWARFRLSTTQDLGATGGASDGEVEDYPITITETGVTTGYYPVGTEGVATIVYEDLYPLEGDYDFNDVVMEVKINEFEKEGKIRRVKIEVKVLAVGATFHNGFGIQLPGILRSAIKESGIRWDLDGVNQSHKILEEGQTNAVFIITEDVHSYTTVPPGCEFLGTQVGCTQTVHPTWTITIPFETPIDRNHMPELPYDPFIFANPNTPHGALPEAVLGEIPGRALEVHLKNKVPTDKFDTRLFGTGDDASKPNEGLYFQNANGMPWALIIPKRWSYPVEKIPLNEAYPDFESYATGAGSLDWYQNGNPGLTIPNE</sequence>
<dbReference type="InterPro" id="IPR011042">
    <property type="entry name" value="6-blade_b-propeller_TolB-like"/>
</dbReference>
<dbReference type="NCBIfam" id="TIGR04456">
    <property type="entry name" value="LruC_dom"/>
    <property type="match status" value="1"/>
</dbReference>
<keyword evidence="6" id="KW-1185">Reference proteome</keyword>
<comment type="caution">
    <text evidence="5">The sequence shown here is derived from an EMBL/GenBank/DDBJ whole genome shotgun (WGS) entry which is preliminary data.</text>
</comment>
<dbReference type="Gene3D" id="2.120.10.30">
    <property type="entry name" value="TolB, C-terminal domain"/>
    <property type="match status" value="1"/>
</dbReference>
<feature type="domain" description="GEVED" evidence="3">
    <location>
        <begin position="355"/>
        <end position="429"/>
    </location>
</feature>
<dbReference type="SUPFAM" id="SSF63825">
    <property type="entry name" value="YWTD domain"/>
    <property type="match status" value="1"/>
</dbReference>
<proteinExistence type="predicted"/>
<accession>A0ABT0LBV7</accession>
<dbReference type="Pfam" id="PF16130">
    <property type="entry name" value="DUF4842"/>
    <property type="match status" value="1"/>
</dbReference>
<protein>
    <submittedName>
        <fullName evidence="5">LruC domain-containing protein</fullName>
    </submittedName>
</protein>
<feature type="domain" description="DUF4842" evidence="2">
    <location>
        <begin position="480"/>
        <end position="701"/>
    </location>
</feature>
<dbReference type="InterPro" id="IPR045474">
    <property type="entry name" value="GEVED"/>
</dbReference>
<reference evidence="5 6" key="1">
    <citation type="submission" date="2022-01" db="EMBL/GenBank/DDBJ databases">
        <title>Whole genome-based taxonomy of the Shewanellaceae.</title>
        <authorList>
            <person name="Martin-Rodriguez A.J."/>
        </authorList>
    </citation>
    <scope>NUCLEOTIDE SEQUENCE [LARGE SCALE GENOMIC DNA]</scope>
    <source>
        <strain evidence="5 6">DSM 17177</strain>
    </source>
</reference>
<dbReference type="EMBL" id="JAKIKS010000041">
    <property type="protein sequence ID" value="MCL1125167.1"/>
    <property type="molecule type" value="Genomic_DNA"/>
</dbReference>
<feature type="compositionally biased region" description="Acidic residues" evidence="1">
    <location>
        <begin position="320"/>
        <end position="330"/>
    </location>
</feature>
<dbReference type="InterPro" id="IPR054215">
    <property type="entry name" value="DUF6923"/>
</dbReference>